<feature type="active site" evidence="2">
    <location>
        <position position="55"/>
    </location>
</feature>
<dbReference type="InterPro" id="IPR050188">
    <property type="entry name" value="RluA_PseudoU_synthase"/>
</dbReference>
<dbReference type="Pfam" id="PF00849">
    <property type="entry name" value="PseudoU_synth_2"/>
    <property type="match status" value="1"/>
</dbReference>
<dbReference type="NCBIfam" id="TIGR00005">
    <property type="entry name" value="rluA_subfam"/>
    <property type="match status" value="1"/>
</dbReference>
<dbReference type="EC" id="5.4.99.-" evidence="3"/>
<dbReference type="InterPro" id="IPR006145">
    <property type="entry name" value="PsdUridine_synth_RsuA/RluA"/>
</dbReference>
<dbReference type="Gene3D" id="3.30.2350.10">
    <property type="entry name" value="Pseudouridine synthase"/>
    <property type="match status" value="1"/>
</dbReference>
<evidence type="ECO:0000256" key="1">
    <source>
        <dbReference type="ARBA" id="ARBA00010876"/>
    </source>
</evidence>
<keyword evidence="6" id="KW-1185">Reference proteome</keyword>
<dbReference type="GO" id="GO:0000455">
    <property type="term" value="P:enzyme-directed rRNA pseudouridine synthesis"/>
    <property type="evidence" value="ECO:0007669"/>
    <property type="project" value="TreeGrafter"/>
</dbReference>
<dbReference type="GO" id="GO:0003723">
    <property type="term" value="F:RNA binding"/>
    <property type="evidence" value="ECO:0007669"/>
    <property type="project" value="InterPro"/>
</dbReference>
<dbReference type="EMBL" id="SJZI01000046">
    <property type="protein sequence ID" value="TCJ13345.1"/>
    <property type="molecule type" value="Genomic_DNA"/>
</dbReference>
<dbReference type="GO" id="GO:0140098">
    <property type="term" value="F:catalytic activity, acting on RNA"/>
    <property type="evidence" value="ECO:0007669"/>
    <property type="project" value="UniProtKB-ARBA"/>
</dbReference>
<dbReference type="PANTHER" id="PTHR21600">
    <property type="entry name" value="MITOCHONDRIAL RNA PSEUDOURIDINE SYNTHASE"/>
    <property type="match status" value="1"/>
</dbReference>
<feature type="domain" description="Pseudouridine synthase RsuA/RluA-like" evidence="4">
    <location>
        <begin position="15"/>
        <end position="159"/>
    </location>
</feature>
<dbReference type="Proteomes" id="UP000295334">
    <property type="component" value="Unassembled WGS sequence"/>
</dbReference>
<dbReference type="InterPro" id="IPR006225">
    <property type="entry name" value="PsdUridine_synth_RluC/D"/>
</dbReference>
<name>A0A4R1B8V4_9BACT</name>
<dbReference type="AlphaFoldDB" id="A0A4R1B8V4"/>
<reference evidence="5 6" key="1">
    <citation type="submission" date="2019-03" db="EMBL/GenBank/DDBJ databases">
        <authorList>
            <person name="Kim M.K.M."/>
        </authorList>
    </citation>
    <scope>NUCLEOTIDE SEQUENCE [LARGE SCALE GENOMIC DNA]</scope>
    <source>
        <strain evidence="5 6">17J68-12</strain>
    </source>
</reference>
<protein>
    <recommendedName>
        <fullName evidence="3">Pseudouridine synthase</fullName>
        <ecNumber evidence="3">5.4.99.-</ecNumber>
    </recommendedName>
</protein>
<evidence type="ECO:0000256" key="3">
    <source>
        <dbReference type="RuleBase" id="RU362028"/>
    </source>
</evidence>
<dbReference type="OrthoDB" id="9807829at2"/>
<comment type="catalytic activity">
    <reaction evidence="3">
        <text>a uridine in RNA = a pseudouridine in RNA</text>
        <dbReference type="Rhea" id="RHEA:48348"/>
        <dbReference type="Rhea" id="RHEA-COMP:12068"/>
        <dbReference type="Rhea" id="RHEA-COMP:12069"/>
        <dbReference type="ChEBI" id="CHEBI:65314"/>
        <dbReference type="ChEBI" id="CHEBI:65315"/>
    </reaction>
</comment>
<evidence type="ECO:0000259" key="4">
    <source>
        <dbReference type="Pfam" id="PF00849"/>
    </source>
</evidence>
<dbReference type="SUPFAM" id="SSF55120">
    <property type="entry name" value="Pseudouridine synthase"/>
    <property type="match status" value="1"/>
</dbReference>
<dbReference type="PANTHER" id="PTHR21600:SF87">
    <property type="entry name" value="RNA PSEUDOURIDYLATE SYNTHASE DOMAIN-CONTAINING PROTEIN 1"/>
    <property type="match status" value="1"/>
</dbReference>
<keyword evidence="3" id="KW-0413">Isomerase</keyword>
<dbReference type="InterPro" id="IPR020103">
    <property type="entry name" value="PsdUridine_synth_cat_dom_sf"/>
</dbReference>
<dbReference type="PROSITE" id="PS01129">
    <property type="entry name" value="PSI_RLU"/>
    <property type="match status" value="1"/>
</dbReference>
<sequence>MAFRIDDLIVYEDENLVAVNKPSGMLTIPDREGVAGLRNGLQDKYGSIFTVHRLDRDTSGLVIFARNEVAHRHFSMQFEERSTRKVYNGFVLGTPHITEGVIDEPIAEHPTKKGVMTVWRKGKESVTEFTVLEQFRLYAWMEFRILTGRTHQIRVHMKHLGHPIVCDPIYGDGRPVLLSEFRKKFNLGKFEEERPLLNRLALHASKLTLKNLDGDEITLEAPLQKDMKATLQQLRK</sequence>
<proteinExistence type="inferred from homology"/>
<comment type="similarity">
    <text evidence="1 3">Belongs to the pseudouridine synthase RluA family.</text>
</comment>
<evidence type="ECO:0000256" key="2">
    <source>
        <dbReference type="PIRSR" id="PIRSR606225-1"/>
    </source>
</evidence>
<dbReference type="GO" id="GO:0009982">
    <property type="term" value="F:pseudouridine synthase activity"/>
    <property type="evidence" value="ECO:0007669"/>
    <property type="project" value="InterPro"/>
</dbReference>
<dbReference type="InterPro" id="IPR006224">
    <property type="entry name" value="PsdUridine_synth_RluA-like_CS"/>
</dbReference>
<evidence type="ECO:0000313" key="6">
    <source>
        <dbReference type="Proteomes" id="UP000295334"/>
    </source>
</evidence>
<gene>
    <name evidence="5" type="ORF">EPD60_13220</name>
</gene>
<accession>A0A4R1B8V4</accession>
<evidence type="ECO:0000313" key="5">
    <source>
        <dbReference type="EMBL" id="TCJ13345.1"/>
    </source>
</evidence>
<organism evidence="5 6">
    <name type="scientific">Flaviaesturariibacter flavus</name>
    <dbReference type="NCBI Taxonomy" id="2502780"/>
    <lineage>
        <taxon>Bacteria</taxon>
        <taxon>Pseudomonadati</taxon>
        <taxon>Bacteroidota</taxon>
        <taxon>Chitinophagia</taxon>
        <taxon>Chitinophagales</taxon>
        <taxon>Chitinophagaceae</taxon>
        <taxon>Flaviaestuariibacter</taxon>
    </lineage>
</organism>
<comment type="function">
    <text evidence="3">Responsible for synthesis of pseudouridine from uracil.</text>
</comment>
<dbReference type="CDD" id="cd02869">
    <property type="entry name" value="PseudoU_synth_RluA_like"/>
    <property type="match status" value="1"/>
</dbReference>
<comment type="caution">
    <text evidence="5">The sequence shown here is derived from an EMBL/GenBank/DDBJ whole genome shotgun (WGS) entry which is preliminary data.</text>
</comment>